<keyword evidence="5" id="KW-1185">Reference proteome</keyword>
<dbReference type="OrthoDB" id="7782582at2"/>
<accession>A0A2S9Q428</accession>
<dbReference type="RefSeq" id="WP_105865488.1">
    <property type="nucleotide sequence ID" value="NZ_PUEJ01000016.1"/>
</dbReference>
<comment type="caution">
    <text evidence="4">The sequence shown here is derived from an EMBL/GenBank/DDBJ whole genome shotgun (WGS) entry which is preliminary data.</text>
</comment>
<dbReference type="InterPro" id="IPR011600">
    <property type="entry name" value="Pept_C14_caspase"/>
</dbReference>
<feature type="signal peptide" evidence="2">
    <location>
        <begin position="1"/>
        <end position="22"/>
    </location>
</feature>
<dbReference type="InterPro" id="IPR018247">
    <property type="entry name" value="EF_Hand_1_Ca_BS"/>
</dbReference>
<keyword evidence="2" id="KW-0732">Signal</keyword>
<evidence type="ECO:0000259" key="3">
    <source>
        <dbReference type="Pfam" id="PF00656"/>
    </source>
</evidence>
<name>A0A2S9Q428_9HYPH</name>
<dbReference type="AlphaFoldDB" id="A0A2S9Q428"/>
<proteinExistence type="predicted"/>
<dbReference type="InterPro" id="IPR029030">
    <property type="entry name" value="Caspase-like_dom_sf"/>
</dbReference>
<dbReference type="InterPro" id="IPR011044">
    <property type="entry name" value="Quino_amine_DH_bsu"/>
</dbReference>
<dbReference type="GO" id="GO:0004197">
    <property type="term" value="F:cysteine-type endopeptidase activity"/>
    <property type="evidence" value="ECO:0007669"/>
    <property type="project" value="InterPro"/>
</dbReference>
<sequence>MRAVFFVAWLCLGTALCSRAVAGPDAAPSPRGLSRIDAALPATIEGQLSYPGEGLPDDLKVCAVNLATTKETCTGGRIRLKRKGRPAGYRLTVAAGDYQVYAVSRESGQEARAYFTEFVTCGVQAGCPSHAIIPVRLAPGAVRSDVDPGDWYADKWPDAVKPLAEPTVTTQSDKPDPRVQGRPPAASAEGKRSHTLLGEANQSCDAALPLLAELRSRLSVTAIGGTAVRAGDIKTLSWSVGPQQGRAPTYLMIAADAPVRVNGKGFYVLAPDAIAPFRLRQFKELTRIVIPLHVGDTARSGSLDVRPLQAGTLHLTAAITGFAQCGELADDSPRSIDLAVSAGTPEIVISDRFELRKPDQSILSPDGTRRIDIVGPRWRLIDVASGSQLSEQVGKEPRFSPTGRFVTATAEEQFSLYDAVDGKFVQKLWTGSWDLAWDDRDSFLVIGASGRGFINVLYPLSETDPDIQVGDGCRAACPGVESSAVKIDLENNLVLGRGTRAFDTVADAYARLMTGTATFRDIRNKPNNAVETSGDGRPMVYHSSINAFAAPYQTVALAIPKRWDFIDGLKFTVLGDRSYQTDAPAVKANAALHQFLVQPILASGMPAADPVSSDPIAVATRGIGRVFLPDEAQLSKLERRLVDFGLEINTGSNLATLPANAVLKNSRKPDIWQFVGDNKIQVAASSENCGSADKGADGTITIDAFTPIVEQLSTPRYKLTFFGGSCNGGNGGFLDAQRFMHDSREPGEVFDLIAGTNEDPDSPATWCPTRIGACGISGTLFFERYLVIWSRESFAAAVYDLQTRKLLHSLIRLPSPDVMERISLSNDLKTLTKIDRDGGFQILDLSRSQKSADGKFTSQSVQKPVILYGRVVDDEVVVWAPTGQFDATMEGASFVSLKLPGRQGQYTLQQYRGVLHRAGLLKEVLAGRTLPDVAIDRFPPVIAVKPTPSPRVTAEIAVTEGEFAALRIYQDGQFTDEIAVAAGERSASVDVPRLAGARWIAVVAKGKSDLYSQAATFDAGQPGTGRRRVHLISVGVDKYEDPGISQLELAASDAGRFHAAIATKAGDSVDIVSQALLTDEQASREAILARLRVAIAAGEPGDTILLFVAGHGIQTPDGQYYLATSQTRLADIAGTALRWSDLAAELAKAKSRVAVFLDSCHSGSAGTGFFATSDSTASALIDKVPSGIVIFSAAKGRELSEEMPSQGGGVFTDALVKAMANKATDLNGNGAIEASELYAGVKGSVIKATDGRQTPWFARNDMVGDFVPF</sequence>
<dbReference type="SUPFAM" id="SSF50969">
    <property type="entry name" value="YVTN repeat-like/Quinoprotein amine dehydrogenase"/>
    <property type="match status" value="1"/>
</dbReference>
<evidence type="ECO:0000313" key="4">
    <source>
        <dbReference type="EMBL" id="PRH84060.1"/>
    </source>
</evidence>
<protein>
    <recommendedName>
        <fullName evidence="3">Peptidase C14 caspase domain-containing protein</fullName>
    </recommendedName>
</protein>
<dbReference type="Gene3D" id="3.40.50.1460">
    <property type="match status" value="1"/>
</dbReference>
<dbReference type="Pfam" id="PF00656">
    <property type="entry name" value="Peptidase_C14"/>
    <property type="match status" value="1"/>
</dbReference>
<dbReference type="Proteomes" id="UP000237682">
    <property type="component" value="Unassembled WGS sequence"/>
</dbReference>
<reference evidence="4 5" key="1">
    <citation type="submission" date="2018-02" db="EMBL/GenBank/DDBJ databases">
        <title>Whole genome sequencing of endophytic bacterium.</title>
        <authorList>
            <person name="Eedara R."/>
            <person name="Podile A.R."/>
        </authorList>
    </citation>
    <scope>NUCLEOTIDE SEQUENCE [LARGE SCALE GENOMIC DNA]</scope>
    <source>
        <strain evidence="4 5">RP1T</strain>
    </source>
</reference>
<gene>
    <name evidence="4" type="ORF">C5L14_28710</name>
</gene>
<evidence type="ECO:0000256" key="1">
    <source>
        <dbReference type="SAM" id="MobiDB-lite"/>
    </source>
</evidence>
<evidence type="ECO:0000313" key="5">
    <source>
        <dbReference type="Proteomes" id="UP000237682"/>
    </source>
</evidence>
<evidence type="ECO:0000256" key="2">
    <source>
        <dbReference type="SAM" id="SignalP"/>
    </source>
</evidence>
<dbReference type="SUPFAM" id="SSF52129">
    <property type="entry name" value="Caspase-like"/>
    <property type="match status" value="1"/>
</dbReference>
<feature type="domain" description="Peptidase C14 caspase" evidence="3">
    <location>
        <begin position="1035"/>
        <end position="1266"/>
    </location>
</feature>
<feature type="chain" id="PRO_5015573912" description="Peptidase C14 caspase domain-containing protein" evidence="2">
    <location>
        <begin position="23"/>
        <end position="1269"/>
    </location>
</feature>
<dbReference type="PROSITE" id="PS00018">
    <property type="entry name" value="EF_HAND_1"/>
    <property type="match status" value="1"/>
</dbReference>
<dbReference type="GO" id="GO:0006508">
    <property type="term" value="P:proteolysis"/>
    <property type="evidence" value="ECO:0007669"/>
    <property type="project" value="InterPro"/>
</dbReference>
<feature type="region of interest" description="Disordered" evidence="1">
    <location>
        <begin position="162"/>
        <end position="194"/>
    </location>
</feature>
<dbReference type="EMBL" id="PUEJ01000016">
    <property type="protein sequence ID" value="PRH84060.1"/>
    <property type="molecule type" value="Genomic_DNA"/>
</dbReference>
<organism evidence="4 5">
    <name type="scientific">Labrys okinawensis</name>
    <dbReference type="NCBI Taxonomy" id="346911"/>
    <lineage>
        <taxon>Bacteria</taxon>
        <taxon>Pseudomonadati</taxon>
        <taxon>Pseudomonadota</taxon>
        <taxon>Alphaproteobacteria</taxon>
        <taxon>Hyphomicrobiales</taxon>
        <taxon>Xanthobacteraceae</taxon>
        <taxon>Labrys</taxon>
    </lineage>
</organism>